<dbReference type="InterPro" id="IPR018590">
    <property type="entry name" value="Uncharacterised_YvfG"/>
</dbReference>
<dbReference type="Gene3D" id="6.10.140.40">
    <property type="match status" value="1"/>
</dbReference>
<reference evidence="1 2" key="1">
    <citation type="submission" date="2021-04" db="EMBL/GenBank/DDBJ databases">
        <title>Metabacillus sp. strain KIGAM252 whole genome sequence.</title>
        <authorList>
            <person name="Seo M.-J."/>
            <person name="Cho E.-S."/>
            <person name="Hwang C.Y."/>
            <person name="Yoon D.J."/>
        </authorList>
    </citation>
    <scope>NUCLEOTIDE SEQUENCE [LARGE SCALE GENOMIC DNA]</scope>
    <source>
        <strain evidence="1 2">KIGAM252</strain>
    </source>
</reference>
<dbReference type="Pfam" id="PF09628">
    <property type="entry name" value="YvfG"/>
    <property type="match status" value="1"/>
</dbReference>
<dbReference type="RefSeq" id="WP_211561016.1">
    <property type="nucleotide sequence ID" value="NZ_JAGVRK010000001.1"/>
</dbReference>
<evidence type="ECO:0000313" key="1">
    <source>
        <dbReference type="EMBL" id="MBS2970557.1"/>
    </source>
</evidence>
<protein>
    <submittedName>
        <fullName evidence="1">Protein YvfG</fullName>
    </submittedName>
</protein>
<dbReference type="Proteomes" id="UP000682403">
    <property type="component" value="Unassembled WGS sequence"/>
</dbReference>
<comment type="caution">
    <text evidence="1">The sequence shown here is derived from an EMBL/GenBank/DDBJ whole genome shotgun (WGS) entry which is preliminary data.</text>
</comment>
<dbReference type="EMBL" id="JAGVRK010000001">
    <property type="protein sequence ID" value="MBS2970557.1"/>
    <property type="molecule type" value="Genomic_DNA"/>
</dbReference>
<dbReference type="InterPro" id="IPR037247">
    <property type="entry name" value="YvfG_sf"/>
</dbReference>
<organism evidence="1 2">
    <name type="scientific">Metabacillus flavus</name>
    <dbReference type="NCBI Taxonomy" id="2823519"/>
    <lineage>
        <taxon>Bacteria</taxon>
        <taxon>Bacillati</taxon>
        <taxon>Bacillota</taxon>
        <taxon>Bacilli</taxon>
        <taxon>Bacillales</taxon>
        <taxon>Bacillaceae</taxon>
        <taxon>Metabacillus</taxon>
    </lineage>
</organism>
<name>A0ABS5LIK2_9BACI</name>
<accession>A0ABS5LIK2</accession>
<evidence type="ECO:0000313" key="2">
    <source>
        <dbReference type="Proteomes" id="UP000682403"/>
    </source>
</evidence>
<gene>
    <name evidence="1" type="primary">yvfG</name>
    <name evidence="1" type="ORF">J9317_17570</name>
</gene>
<sequence length="73" mass="8628">MSELFSIPYFEQNFRQHVELNNGKMNKTDAMNSYYRSVVSTLVQDQLTKNAEVLKRIQHLDEAYNTVKSEQKK</sequence>
<keyword evidence="2" id="KW-1185">Reference proteome</keyword>
<proteinExistence type="predicted"/>
<dbReference type="SUPFAM" id="SSF158388">
    <property type="entry name" value="YvfG-like"/>
    <property type="match status" value="1"/>
</dbReference>